<evidence type="ECO:0000313" key="9">
    <source>
        <dbReference type="Proteomes" id="UP001187471"/>
    </source>
</evidence>
<dbReference type="InterPro" id="IPR003441">
    <property type="entry name" value="NAC-dom"/>
</dbReference>
<dbReference type="EMBL" id="JAVXUO010002567">
    <property type="protein sequence ID" value="KAK2971697.1"/>
    <property type="molecule type" value="Genomic_DNA"/>
</dbReference>
<evidence type="ECO:0000256" key="6">
    <source>
        <dbReference type="SAM" id="MobiDB-lite"/>
    </source>
</evidence>
<dbReference type="PROSITE" id="PS51005">
    <property type="entry name" value="NAC"/>
    <property type="match status" value="1"/>
</dbReference>
<dbReference type="GO" id="GO:0006355">
    <property type="term" value="P:regulation of DNA-templated transcription"/>
    <property type="evidence" value="ECO:0007669"/>
    <property type="project" value="InterPro"/>
</dbReference>
<dbReference type="GO" id="GO:0003677">
    <property type="term" value="F:DNA binding"/>
    <property type="evidence" value="ECO:0007669"/>
    <property type="project" value="UniProtKB-KW"/>
</dbReference>
<dbReference type="Gene3D" id="2.170.150.80">
    <property type="entry name" value="NAC domain"/>
    <property type="match status" value="1"/>
</dbReference>
<organism evidence="8 9">
    <name type="scientific">Escallonia rubra</name>
    <dbReference type="NCBI Taxonomy" id="112253"/>
    <lineage>
        <taxon>Eukaryota</taxon>
        <taxon>Viridiplantae</taxon>
        <taxon>Streptophyta</taxon>
        <taxon>Embryophyta</taxon>
        <taxon>Tracheophyta</taxon>
        <taxon>Spermatophyta</taxon>
        <taxon>Magnoliopsida</taxon>
        <taxon>eudicotyledons</taxon>
        <taxon>Gunneridae</taxon>
        <taxon>Pentapetalae</taxon>
        <taxon>asterids</taxon>
        <taxon>campanulids</taxon>
        <taxon>Escalloniales</taxon>
        <taxon>Escalloniaceae</taxon>
        <taxon>Escallonia</taxon>
    </lineage>
</organism>
<sequence length="217" mass="24718">MDRCSTVGLRFMPTQEELITYYLRGKVIGQVELPPEHIVETDDLYGDNSTPWEVLPSYYPWDTCATIDKSGKKLIIKHTLYVFTRLMKVGKSRILRKAGDGTWDGQSKGEEVKNNEGEVIGVKKMLVFELKTGGLSLEPQRKGHWIMHEYTLAGVSLEGLGDRAEKKDGEEFKVVKVNKNEELTNGEEPFEHKEECEDTNADENALTEEIEDESIYK</sequence>
<evidence type="ECO:0000256" key="3">
    <source>
        <dbReference type="ARBA" id="ARBA00023125"/>
    </source>
</evidence>
<evidence type="ECO:0000256" key="4">
    <source>
        <dbReference type="ARBA" id="ARBA00023163"/>
    </source>
</evidence>
<proteinExistence type="predicted"/>
<evidence type="ECO:0000259" key="7">
    <source>
        <dbReference type="PROSITE" id="PS51005"/>
    </source>
</evidence>
<evidence type="ECO:0000256" key="1">
    <source>
        <dbReference type="ARBA" id="ARBA00004123"/>
    </source>
</evidence>
<keyword evidence="9" id="KW-1185">Reference proteome</keyword>
<dbReference type="InterPro" id="IPR036093">
    <property type="entry name" value="NAC_dom_sf"/>
</dbReference>
<keyword evidence="4" id="KW-0804">Transcription</keyword>
<dbReference type="PANTHER" id="PTHR31989">
    <property type="entry name" value="NAC DOMAIN-CONTAINING PROTEIN 82-RELATED"/>
    <property type="match status" value="1"/>
</dbReference>
<comment type="caution">
    <text evidence="8">The sequence shown here is derived from an EMBL/GenBank/DDBJ whole genome shotgun (WGS) entry which is preliminary data.</text>
</comment>
<feature type="domain" description="NAC" evidence="7">
    <location>
        <begin position="5"/>
        <end position="180"/>
    </location>
</feature>
<dbReference type="AlphaFoldDB" id="A0AA88QNF3"/>
<accession>A0AA88QNF3</accession>
<gene>
    <name evidence="8" type="ORF">RJ640_007735</name>
</gene>
<reference evidence="8" key="1">
    <citation type="submission" date="2022-12" db="EMBL/GenBank/DDBJ databases">
        <title>Draft genome assemblies for two species of Escallonia (Escalloniales).</title>
        <authorList>
            <person name="Chanderbali A."/>
            <person name="Dervinis C."/>
            <person name="Anghel I."/>
            <person name="Soltis D."/>
            <person name="Soltis P."/>
            <person name="Zapata F."/>
        </authorList>
    </citation>
    <scope>NUCLEOTIDE SEQUENCE</scope>
    <source>
        <strain evidence="8">UCBG92.1500</strain>
        <tissue evidence="8">Leaf</tissue>
    </source>
</reference>
<dbReference type="GO" id="GO:0005634">
    <property type="term" value="C:nucleus"/>
    <property type="evidence" value="ECO:0007669"/>
    <property type="project" value="UniProtKB-SubCell"/>
</dbReference>
<dbReference type="Pfam" id="PF02365">
    <property type="entry name" value="NAM"/>
    <property type="match status" value="1"/>
</dbReference>
<protein>
    <recommendedName>
        <fullName evidence="7">NAC domain-containing protein</fullName>
    </recommendedName>
</protein>
<dbReference type="SUPFAM" id="SSF101941">
    <property type="entry name" value="NAC domain"/>
    <property type="match status" value="1"/>
</dbReference>
<keyword evidence="5" id="KW-0539">Nucleus</keyword>
<keyword evidence="2" id="KW-0805">Transcription regulation</keyword>
<evidence type="ECO:0000256" key="2">
    <source>
        <dbReference type="ARBA" id="ARBA00023015"/>
    </source>
</evidence>
<feature type="compositionally biased region" description="Acidic residues" evidence="6">
    <location>
        <begin position="196"/>
        <end position="217"/>
    </location>
</feature>
<keyword evidence="3" id="KW-0238">DNA-binding</keyword>
<evidence type="ECO:0000256" key="5">
    <source>
        <dbReference type="ARBA" id="ARBA00023242"/>
    </source>
</evidence>
<comment type="subcellular location">
    <subcellularLocation>
        <location evidence="1">Nucleus</location>
    </subcellularLocation>
</comment>
<dbReference type="Proteomes" id="UP001187471">
    <property type="component" value="Unassembled WGS sequence"/>
</dbReference>
<evidence type="ECO:0000313" key="8">
    <source>
        <dbReference type="EMBL" id="KAK2971697.1"/>
    </source>
</evidence>
<name>A0AA88QNF3_9ASTE</name>
<feature type="region of interest" description="Disordered" evidence="6">
    <location>
        <begin position="180"/>
        <end position="217"/>
    </location>
</feature>